<feature type="chain" id="PRO_5019278786" evidence="1">
    <location>
        <begin position="28"/>
        <end position="205"/>
    </location>
</feature>
<reference evidence="2 3" key="1">
    <citation type="submission" date="2018-12" db="EMBL/GenBank/DDBJ databases">
        <title>Genome Sequence of Candidatus Viridilinea halotolerans isolated from saline sulfide-rich spring.</title>
        <authorList>
            <person name="Grouzdev D.S."/>
            <person name="Burganskaya E.I."/>
            <person name="Krutkina M.S."/>
            <person name="Sukhacheva M.V."/>
            <person name="Gorlenko V.M."/>
        </authorList>
    </citation>
    <scope>NUCLEOTIDE SEQUENCE [LARGE SCALE GENOMIC DNA]</scope>
    <source>
        <strain evidence="2">Chok-6</strain>
    </source>
</reference>
<dbReference type="EMBL" id="RSAS01000802">
    <property type="protein sequence ID" value="RRR67218.1"/>
    <property type="molecule type" value="Genomic_DNA"/>
</dbReference>
<organism evidence="2 3">
    <name type="scientific">Candidatus Viridilinea halotolerans</name>
    <dbReference type="NCBI Taxonomy" id="2491704"/>
    <lineage>
        <taxon>Bacteria</taxon>
        <taxon>Bacillati</taxon>
        <taxon>Chloroflexota</taxon>
        <taxon>Chloroflexia</taxon>
        <taxon>Chloroflexales</taxon>
        <taxon>Chloroflexineae</taxon>
        <taxon>Oscillochloridaceae</taxon>
        <taxon>Candidatus Viridilinea</taxon>
    </lineage>
</organism>
<evidence type="ECO:0000256" key="1">
    <source>
        <dbReference type="SAM" id="SignalP"/>
    </source>
</evidence>
<keyword evidence="1" id="KW-0732">Signal</keyword>
<feature type="non-terminal residue" evidence="2">
    <location>
        <position position="205"/>
    </location>
</feature>
<protein>
    <submittedName>
        <fullName evidence="2">Uncharacterized protein</fullName>
    </submittedName>
</protein>
<name>A0A426TSR1_9CHLR</name>
<accession>A0A426TSR1</accession>
<proteinExistence type="predicted"/>
<evidence type="ECO:0000313" key="2">
    <source>
        <dbReference type="EMBL" id="RRR67218.1"/>
    </source>
</evidence>
<feature type="signal peptide" evidence="1">
    <location>
        <begin position="1"/>
        <end position="27"/>
    </location>
</feature>
<gene>
    <name evidence="2" type="ORF">EI684_19315</name>
</gene>
<sequence length="205" mass="22339">MTHFLRHTTLLFGMVFVLLLVAMPTYADPSEPEESTLFQPESTLNSMAIYPEVLSGRTAIRISACADVPNFQLRSSMDGPGGFITQIFARSTACPPSYGNGWRAVVDAVPGQVFTVYGWAGEQLLSDEAFRQRAERYTVTVTALGQINVQQHYVTVPTIDINEPSDWATVQGTITVRGWAIDAASWNGSGVDQVQIHSGGRLLGN</sequence>
<comment type="caution">
    <text evidence="2">The sequence shown here is derived from an EMBL/GenBank/DDBJ whole genome shotgun (WGS) entry which is preliminary data.</text>
</comment>
<evidence type="ECO:0000313" key="3">
    <source>
        <dbReference type="Proteomes" id="UP000280307"/>
    </source>
</evidence>
<dbReference type="AlphaFoldDB" id="A0A426TSR1"/>
<dbReference type="Proteomes" id="UP000280307">
    <property type="component" value="Unassembled WGS sequence"/>
</dbReference>